<accession>A0A6G0VUZ1</accession>
<comment type="caution">
    <text evidence="7">The sequence shown here is derived from an EMBL/GenBank/DDBJ whole genome shotgun (WGS) entry which is preliminary data.</text>
</comment>
<dbReference type="Pfam" id="PF05485">
    <property type="entry name" value="THAP"/>
    <property type="match status" value="1"/>
</dbReference>
<dbReference type="InterPro" id="IPR048365">
    <property type="entry name" value="TNP-like_RNaseH_N"/>
</dbReference>
<evidence type="ECO:0000256" key="3">
    <source>
        <dbReference type="ARBA" id="ARBA00022833"/>
    </source>
</evidence>
<reference evidence="7 8" key="1">
    <citation type="submission" date="2019-08" db="EMBL/GenBank/DDBJ databases">
        <title>Whole genome of Aphis craccivora.</title>
        <authorList>
            <person name="Voronova N.V."/>
            <person name="Shulinski R.S."/>
            <person name="Bandarenka Y.V."/>
            <person name="Zhorov D.G."/>
            <person name="Warner D."/>
        </authorList>
    </citation>
    <scope>NUCLEOTIDE SEQUENCE [LARGE SCALE GENOMIC DNA]</scope>
    <source>
        <strain evidence="7">180601</strain>
        <tissue evidence="7">Whole Body</tissue>
    </source>
</reference>
<dbReference type="GO" id="GO:0008270">
    <property type="term" value="F:zinc ion binding"/>
    <property type="evidence" value="ECO:0007669"/>
    <property type="project" value="UniProtKB-KW"/>
</dbReference>
<dbReference type="EMBL" id="VUJU01011585">
    <property type="protein sequence ID" value="KAF0710635.1"/>
    <property type="molecule type" value="Genomic_DNA"/>
</dbReference>
<dbReference type="Pfam" id="PF21787">
    <property type="entry name" value="TNP-like_RNaseH_N"/>
    <property type="match status" value="1"/>
</dbReference>
<dbReference type="Pfam" id="PF12017">
    <property type="entry name" value="Tnp_P_element"/>
    <property type="match status" value="1"/>
</dbReference>
<sequence length="388" mass="44655">MVKKSIYFENNQELKKLWLDVCGIKNSKSSHRICDNHFTEDSFNENRNLLMKAVPSLSLIKLINKPSDYSKGVKFIKNTDDISVNKSNQMEIIQNTTMITPPIPTSKKIIMFPRHNNDLSVENFITPRRRQRNLLFTIQNLQKKNKRLITKKKKNFVSENASKLLQSMGSESLFEVVERKLNWKKKKFSVTLQYYSSKAYNFVRKQFLNTLPHPRTLNKWYHVINGEPGFTRETFNTLKLKVAENKVVIGNLVLDKMSIKDKVEFDAKKFHGLVDMGSGADFDSDNVDHATSALVFLIVAVNGNCKLPLEYFLVKGLNSSEFASLVKKCLELLHYTGVIINSMTFDGAHTNLSMCTKLGANLNINNLNFSFPILYQKNQCFYLMMHVI</sequence>
<evidence type="ECO:0000313" key="8">
    <source>
        <dbReference type="Proteomes" id="UP000478052"/>
    </source>
</evidence>
<feature type="domain" description="THAP-type" evidence="6">
    <location>
        <begin position="1"/>
        <end position="58"/>
    </location>
</feature>
<keyword evidence="3" id="KW-0862">Zinc</keyword>
<dbReference type="PROSITE" id="PS50950">
    <property type="entry name" value="ZF_THAP"/>
    <property type="match status" value="1"/>
</dbReference>
<evidence type="ECO:0000256" key="5">
    <source>
        <dbReference type="PROSITE-ProRule" id="PRU00309"/>
    </source>
</evidence>
<evidence type="ECO:0000313" key="7">
    <source>
        <dbReference type="EMBL" id="KAF0710635.1"/>
    </source>
</evidence>
<gene>
    <name evidence="7" type="ORF">FWK35_00029449</name>
</gene>
<keyword evidence="4 5" id="KW-0238">DNA-binding</keyword>
<organism evidence="7 8">
    <name type="scientific">Aphis craccivora</name>
    <name type="common">Cowpea aphid</name>
    <dbReference type="NCBI Taxonomy" id="307492"/>
    <lineage>
        <taxon>Eukaryota</taxon>
        <taxon>Metazoa</taxon>
        <taxon>Ecdysozoa</taxon>
        <taxon>Arthropoda</taxon>
        <taxon>Hexapoda</taxon>
        <taxon>Insecta</taxon>
        <taxon>Pterygota</taxon>
        <taxon>Neoptera</taxon>
        <taxon>Paraneoptera</taxon>
        <taxon>Hemiptera</taxon>
        <taxon>Sternorrhyncha</taxon>
        <taxon>Aphidomorpha</taxon>
        <taxon>Aphidoidea</taxon>
        <taxon>Aphididae</taxon>
        <taxon>Aphidini</taxon>
        <taxon>Aphis</taxon>
        <taxon>Aphis</taxon>
    </lineage>
</organism>
<proteinExistence type="predicted"/>
<dbReference type="GO" id="GO:0003677">
    <property type="term" value="F:DNA binding"/>
    <property type="evidence" value="ECO:0007669"/>
    <property type="project" value="UniProtKB-UniRule"/>
</dbReference>
<evidence type="ECO:0000256" key="1">
    <source>
        <dbReference type="ARBA" id="ARBA00022723"/>
    </source>
</evidence>
<keyword evidence="2 5" id="KW-0863">Zinc-finger</keyword>
<dbReference type="Proteomes" id="UP000478052">
    <property type="component" value="Unassembled WGS sequence"/>
</dbReference>
<dbReference type="SUPFAM" id="SSF57716">
    <property type="entry name" value="Glucocorticoid receptor-like (DNA-binding domain)"/>
    <property type="match status" value="1"/>
</dbReference>
<keyword evidence="1" id="KW-0479">Metal-binding</keyword>
<evidence type="ECO:0000256" key="4">
    <source>
        <dbReference type="ARBA" id="ARBA00023125"/>
    </source>
</evidence>
<dbReference type="AlphaFoldDB" id="A0A6G0VUZ1"/>
<evidence type="ECO:0000256" key="2">
    <source>
        <dbReference type="ARBA" id="ARBA00022771"/>
    </source>
</evidence>
<dbReference type="InterPro" id="IPR021896">
    <property type="entry name" value="THAP9-like_HTH"/>
</dbReference>
<dbReference type="OrthoDB" id="6629190at2759"/>
<evidence type="ECO:0000259" key="6">
    <source>
        <dbReference type="PROSITE" id="PS50950"/>
    </source>
</evidence>
<dbReference type="InterPro" id="IPR006612">
    <property type="entry name" value="THAP_Znf"/>
</dbReference>
<protein>
    <recommendedName>
        <fullName evidence="6">THAP-type domain-containing protein</fullName>
    </recommendedName>
</protein>
<keyword evidence="8" id="KW-1185">Reference proteome</keyword>
<name>A0A6G0VUZ1_APHCR</name>